<evidence type="ECO:0000256" key="6">
    <source>
        <dbReference type="ARBA" id="ARBA00022826"/>
    </source>
</evidence>
<dbReference type="WBParaSite" id="BXY_0242900.1">
    <property type="protein sequence ID" value="BXY_0242900.1"/>
    <property type="gene ID" value="BXY_0242900"/>
</dbReference>
<comment type="subcellular location">
    <subcellularLocation>
        <location evidence="1">Membrane</location>
        <topology evidence="1">Multi-pass membrane protein</topology>
    </subcellularLocation>
</comment>
<dbReference type="GO" id="GO:0015271">
    <property type="term" value="F:outward rectifier potassium channel activity"/>
    <property type="evidence" value="ECO:0007669"/>
    <property type="project" value="TreeGrafter"/>
</dbReference>
<evidence type="ECO:0000313" key="17">
    <source>
        <dbReference type="Proteomes" id="UP000095284"/>
    </source>
</evidence>
<evidence type="ECO:0000313" key="16">
    <source>
        <dbReference type="EMBL" id="CAD5232265.1"/>
    </source>
</evidence>
<gene>
    <name evidence="16" type="ORF">BXYJ_LOCUS12356</name>
</gene>
<dbReference type="Proteomes" id="UP000582659">
    <property type="component" value="Unassembled WGS sequence"/>
</dbReference>
<dbReference type="Proteomes" id="UP000095284">
    <property type="component" value="Unplaced"/>
</dbReference>
<keyword evidence="6" id="KW-0631">Potassium channel</keyword>
<feature type="transmembrane region" description="Helical" evidence="14">
    <location>
        <begin position="37"/>
        <end position="57"/>
    </location>
</feature>
<dbReference type="OrthoDB" id="297496at2759"/>
<feature type="region of interest" description="Disordered" evidence="13">
    <location>
        <begin position="479"/>
        <end position="524"/>
    </location>
</feature>
<keyword evidence="10 14" id="KW-0472">Membrane</keyword>
<keyword evidence="5 12" id="KW-0812">Transmembrane</keyword>
<evidence type="ECO:0000256" key="11">
    <source>
        <dbReference type="ARBA" id="ARBA00023303"/>
    </source>
</evidence>
<feature type="region of interest" description="Disordered" evidence="13">
    <location>
        <begin position="440"/>
        <end position="463"/>
    </location>
</feature>
<feature type="compositionally biased region" description="Polar residues" evidence="13">
    <location>
        <begin position="492"/>
        <end position="503"/>
    </location>
</feature>
<dbReference type="GO" id="GO:0030322">
    <property type="term" value="P:stabilization of membrane potential"/>
    <property type="evidence" value="ECO:0007669"/>
    <property type="project" value="TreeGrafter"/>
</dbReference>
<keyword evidence="11 12" id="KW-0407">Ion channel</keyword>
<organism evidence="17 19">
    <name type="scientific">Bursaphelenchus xylophilus</name>
    <name type="common">Pinewood nematode worm</name>
    <name type="synonym">Aphelenchoides xylophilus</name>
    <dbReference type="NCBI Taxonomy" id="6326"/>
    <lineage>
        <taxon>Eukaryota</taxon>
        <taxon>Metazoa</taxon>
        <taxon>Ecdysozoa</taxon>
        <taxon>Nematoda</taxon>
        <taxon>Chromadorea</taxon>
        <taxon>Rhabditida</taxon>
        <taxon>Tylenchina</taxon>
        <taxon>Tylenchomorpha</taxon>
        <taxon>Aphelenchoidea</taxon>
        <taxon>Aphelenchoididae</taxon>
        <taxon>Bursaphelenchus</taxon>
    </lineage>
</organism>
<evidence type="ECO:0000256" key="8">
    <source>
        <dbReference type="ARBA" id="ARBA00022989"/>
    </source>
</evidence>
<dbReference type="Pfam" id="PF07885">
    <property type="entry name" value="Ion_trans_2"/>
    <property type="match status" value="2"/>
</dbReference>
<evidence type="ECO:0000256" key="13">
    <source>
        <dbReference type="SAM" id="MobiDB-lite"/>
    </source>
</evidence>
<dbReference type="EMBL" id="CAJFCV020000005">
    <property type="protein sequence ID" value="CAG9124396.1"/>
    <property type="molecule type" value="Genomic_DNA"/>
</dbReference>
<feature type="transmembrane region" description="Helical" evidence="14">
    <location>
        <begin position="140"/>
        <end position="159"/>
    </location>
</feature>
<feature type="domain" description="Potassium channel" evidence="15">
    <location>
        <begin position="136"/>
        <end position="189"/>
    </location>
</feature>
<protein>
    <submittedName>
        <fullName evidence="16">(pine wood nematode) hypothetical protein</fullName>
    </submittedName>
</protein>
<dbReference type="SUPFAM" id="SSF81324">
    <property type="entry name" value="Voltage-gated potassium channels"/>
    <property type="match status" value="2"/>
</dbReference>
<keyword evidence="3 12" id="KW-0813">Transport</keyword>
<reference evidence="19" key="1">
    <citation type="submission" date="2016-11" db="UniProtKB">
        <authorList>
            <consortium name="WormBaseParasite"/>
        </authorList>
    </citation>
    <scope>IDENTIFICATION</scope>
</reference>
<keyword evidence="8 14" id="KW-1133">Transmembrane helix</keyword>
<reference evidence="16" key="2">
    <citation type="submission" date="2020-09" db="EMBL/GenBank/DDBJ databases">
        <authorList>
            <person name="Kikuchi T."/>
        </authorList>
    </citation>
    <scope>NUCLEOTIDE SEQUENCE</scope>
    <source>
        <strain evidence="16">Ka4C1</strain>
    </source>
</reference>
<evidence type="ECO:0000313" key="19">
    <source>
        <dbReference type="WBParaSite" id="BXY_0242900.1"/>
    </source>
</evidence>
<evidence type="ECO:0000256" key="14">
    <source>
        <dbReference type="SAM" id="Phobius"/>
    </source>
</evidence>
<keyword evidence="4" id="KW-0633">Potassium transport</keyword>
<feature type="transmembrane region" description="Helical" evidence="14">
    <location>
        <begin position="308"/>
        <end position="328"/>
    </location>
</feature>
<evidence type="ECO:0000259" key="15">
    <source>
        <dbReference type="Pfam" id="PF07885"/>
    </source>
</evidence>
<dbReference type="Gene3D" id="1.10.287.70">
    <property type="match status" value="1"/>
</dbReference>
<feature type="transmembrane region" description="Helical" evidence="14">
    <location>
        <begin position="283"/>
        <end position="302"/>
    </location>
</feature>
<evidence type="ECO:0000256" key="10">
    <source>
        <dbReference type="ARBA" id="ARBA00023136"/>
    </source>
</evidence>
<dbReference type="InterPro" id="IPR003092">
    <property type="entry name" value="2pore_dom_K_chnl_TASK"/>
</dbReference>
<keyword evidence="7" id="KW-0630">Potassium</keyword>
<evidence type="ECO:0000256" key="2">
    <source>
        <dbReference type="ARBA" id="ARBA00006666"/>
    </source>
</evidence>
<dbReference type="PRINTS" id="PR01333">
    <property type="entry name" value="2POREKCHANEL"/>
</dbReference>
<dbReference type="InterPro" id="IPR013099">
    <property type="entry name" value="K_chnl_dom"/>
</dbReference>
<dbReference type="PANTHER" id="PTHR11003">
    <property type="entry name" value="POTASSIUM CHANNEL, SUBFAMILY K"/>
    <property type="match status" value="1"/>
</dbReference>
<evidence type="ECO:0000256" key="12">
    <source>
        <dbReference type="RuleBase" id="RU003857"/>
    </source>
</evidence>
<evidence type="ECO:0000256" key="1">
    <source>
        <dbReference type="ARBA" id="ARBA00004141"/>
    </source>
</evidence>
<sequence>MIFKYTRRPGLRRRVEAVEMFWNLITEKYHRYHASHIVMVLVIILYSLFGAVVFCALEDGNEKAHITQRHKTEVVKKDIARNTLIGEMQYIFFRHVNVTALHQKTFQDVLDRYDVQMNFKLEADKKDRIDMIYEKSRWDIWGGLYYAITLYTTIGYGDIAARTFYGRLFTIFYAIGGIPLVITVLNVWGGGLFELMQSVWNNYIMRCVRMFKTTKKRKPALEDYDEFDGEFGSDVGTELIDKKDPFELQKPQLPLQLAFFVFALWMGLCSLVFMFIQKWDFFTALYYCAISLTTIGLGDVTVPHHIGVISAILIMLGLSVVSMSINIIQLHIEYVFAKIIRSIDSDFKRALIEERRKMSIATSMSDQNMVRKNTNTVLSIPVPTLEEQEEFRRKSTAIDLAEADANAIQKYAREMSFMDKMLIQLMSSHQKKMLNERVAEKSKLRNKYTQTDEKKTSTSAQTDHLRQLDGLGFIRTSTISTDSESEDDDNAPVTTAAGTSNPMVNIGGVRAGPTVQRPQRKRGLSRKKLYIYNCGD</sequence>
<evidence type="ECO:0000256" key="4">
    <source>
        <dbReference type="ARBA" id="ARBA00022538"/>
    </source>
</evidence>
<dbReference type="GO" id="GO:0005886">
    <property type="term" value="C:plasma membrane"/>
    <property type="evidence" value="ECO:0007669"/>
    <property type="project" value="TreeGrafter"/>
</dbReference>
<accession>A0A1I7RNY9</accession>
<dbReference type="eggNOG" id="KOG1418">
    <property type="taxonomic scope" value="Eukaryota"/>
</dbReference>
<evidence type="ECO:0000256" key="7">
    <source>
        <dbReference type="ARBA" id="ARBA00022958"/>
    </source>
</evidence>
<keyword evidence="9 12" id="KW-0406">Ion transport</keyword>
<feature type="transmembrane region" description="Helical" evidence="14">
    <location>
        <begin position="171"/>
        <end position="193"/>
    </location>
</feature>
<name>A0A1I7RNY9_BURXY</name>
<dbReference type="EMBL" id="CAJFDI010000005">
    <property type="protein sequence ID" value="CAD5232265.1"/>
    <property type="molecule type" value="Genomic_DNA"/>
</dbReference>
<evidence type="ECO:0000256" key="9">
    <source>
        <dbReference type="ARBA" id="ARBA00023065"/>
    </source>
</evidence>
<feature type="transmembrane region" description="Helical" evidence="14">
    <location>
        <begin position="255"/>
        <end position="276"/>
    </location>
</feature>
<dbReference type="GO" id="GO:0022841">
    <property type="term" value="F:potassium ion leak channel activity"/>
    <property type="evidence" value="ECO:0007669"/>
    <property type="project" value="TreeGrafter"/>
</dbReference>
<dbReference type="Proteomes" id="UP000659654">
    <property type="component" value="Unassembled WGS sequence"/>
</dbReference>
<keyword evidence="18" id="KW-1185">Reference proteome</keyword>
<evidence type="ECO:0000313" key="18">
    <source>
        <dbReference type="Proteomes" id="UP000659654"/>
    </source>
</evidence>
<dbReference type="PANTHER" id="PTHR11003:SF324">
    <property type="entry name" value="POTASSIUM CHANNEL DOMAIN-CONTAINING PROTEIN"/>
    <property type="match status" value="1"/>
</dbReference>
<evidence type="ECO:0000256" key="5">
    <source>
        <dbReference type="ARBA" id="ARBA00022692"/>
    </source>
</evidence>
<proteinExistence type="inferred from homology"/>
<dbReference type="AlphaFoldDB" id="A0A1I7RNY9"/>
<dbReference type="InterPro" id="IPR003280">
    <property type="entry name" value="2pore_dom_K_chnl"/>
</dbReference>
<dbReference type="PRINTS" id="PR01095">
    <property type="entry name" value="TASKCHANNEL"/>
</dbReference>
<feature type="domain" description="Potassium channel" evidence="15">
    <location>
        <begin position="261"/>
        <end position="329"/>
    </location>
</feature>
<evidence type="ECO:0000256" key="3">
    <source>
        <dbReference type="ARBA" id="ARBA00022448"/>
    </source>
</evidence>
<comment type="similarity">
    <text evidence="2 12">Belongs to the two pore domain potassium channel (TC 1.A.1.8) family.</text>
</comment>